<evidence type="ECO:0000256" key="7">
    <source>
        <dbReference type="ARBA" id="ARBA00022777"/>
    </source>
</evidence>
<dbReference type="Pfam" id="PF00224">
    <property type="entry name" value="PK"/>
    <property type="match status" value="1"/>
</dbReference>
<dbReference type="Pfam" id="PF02887">
    <property type="entry name" value="PK_C"/>
    <property type="match status" value="1"/>
</dbReference>
<dbReference type="GO" id="GO:0000287">
    <property type="term" value="F:magnesium ion binding"/>
    <property type="evidence" value="ECO:0007669"/>
    <property type="project" value="UniProtKB-UniRule"/>
</dbReference>
<comment type="catalytic activity">
    <reaction evidence="13">
        <text>pyruvate + ATP = phosphoenolpyruvate + ADP + H(+)</text>
        <dbReference type="Rhea" id="RHEA:18157"/>
        <dbReference type="ChEBI" id="CHEBI:15361"/>
        <dbReference type="ChEBI" id="CHEBI:15378"/>
        <dbReference type="ChEBI" id="CHEBI:30616"/>
        <dbReference type="ChEBI" id="CHEBI:58702"/>
        <dbReference type="ChEBI" id="CHEBI:456216"/>
        <dbReference type="EC" id="2.7.1.40"/>
    </reaction>
</comment>
<evidence type="ECO:0000256" key="10">
    <source>
        <dbReference type="ARBA" id="ARBA00023152"/>
    </source>
</evidence>
<sequence>MLNLPEIKTKIVCTIGPASSDEETIKKMIQNGMNIARINFSHGSFESHQKVINLLRQTAKSLNKRIVILGDLPGPKIRIGDLQPLDIKVGDRLILSDKPQEGVISVNLKDFSKYLKVGDVIYINDGFLQFKVEDIKDDKVYVVSLTNGKLTSRKGINLPNVDLPLKAIGEFEKKCIEFSKEVEIDALCVSFVRDRQDIVDAREYAKSIDYYPFLIAKIERPKAVENIDEIIQEADGIMVARGDLGIETPIECIAITQKRIIKKANLAGKPVITATQMLESMIESVRPTRAEATDVANAILDGTDCLMLSAETAVGKYPDIAVLTLKNIAKCIEKERYESPMYEVLLKDLSKSNSLQDTMALNAFNLVKNLNPGFVITPTSSGATARRMSRFKLPVWIIAVCFNKNVEKNLEFSYGVYPVYEEQMPKNWKEYIKNLTLLKNGYFVLIKGPSEKNPDESNTLEVIRI</sequence>
<dbReference type="InterPro" id="IPR011037">
    <property type="entry name" value="Pyrv_Knase-like_insert_dom_sf"/>
</dbReference>
<dbReference type="Gene3D" id="3.20.20.60">
    <property type="entry name" value="Phosphoenolpyruvate-binding domains"/>
    <property type="match status" value="1"/>
</dbReference>
<dbReference type="Gene3D" id="2.40.33.10">
    <property type="entry name" value="PK beta-barrel domain-like"/>
    <property type="match status" value="1"/>
</dbReference>
<keyword evidence="7 13" id="KW-0418">Kinase</keyword>
<dbReference type="NCBIfam" id="NF004491">
    <property type="entry name" value="PRK05826.1"/>
    <property type="match status" value="1"/>
</dbReference>
<evidence type="ECO:0000313" key="17">
    <source>
        <dbReference type="Proteomes" id="UP000005540"/>
    </source>
</evidence>
<dbReference type="SUPFAM" id="SSF51621">
    <property type="entry name" value="Phosphoenolpyruvate/pyruvate domain"/>
    <property type="match status" value="1"/>
</dbReference>
<feature type="domain" description="Pyruvate kinase barrel" evidence="14">
    <location>
        <begin position="8"/>
        <end position="322"/>
    </location>
</feature>
<keyword evidence="6" id="KW-0547">Nucleotide-binding</keyword>
<dbReference type="Gene3D" id="3.40.1380.20">
    <property type="entry name" value="Pyruvate kinase, C-terminal domain"/>
    <property type="match status" value="1"/>
</dbReference>
<keyword evidence="10 13" id="KW-0324">Glycolysis</keyword>
<dbReference type="NCBIfam" id="TIGR01064">
    <property type="entry name" value="pyruv_kin"/>
    <property type="match status" value="1"/>
</dbReference>
<dbReference type="GO" id="GO:0005524">
    <property type="term" value="F:ATP binding"/>
    <property type="evidence" value="ECO:0007669"/>
    <property type="project" value="UniProtKB-KW"/>
</dbReference>
<keyword evidence="4 13" id="KW-0808">Transferase</keyword>
<dbReference type="GO" id="GO:0016301">
    <property type="term" value="F:kinase activity"/>
    <property type="evidence" value="ECO:0007669"/>
    <property type="project" value="UniProtKB-KW"/>
</dbReference>
<dbReference type="RefSeq" id="WP_007546660.1">
    <property type="nucleotide sequence ID" value="NZ_ABZS01000064.1"/>
</dbReference>
<dbReference type="UniPathway" id="UPA00109">
    <property type="reaction ID" value="UER00188"/>
</dbReference>
<evidence type="ECO:0000256" key="6">
    <source>
        <dbReference type="ARBA" id="ARBA00022741"/>
    </source>
</evidence>
<evidence type="ECO:0000256" key="1">
    <source>
        <dbReference type="ARBA" id="ARBA00004997"/>
    </source>
</evidence>
<dbReference type="GO" id="GO:0004743">
    <property type="term" value="F:pyruvate kinase activity"/>
    <property type="evidence" value="ECO:0007669"/>
    <property type="project" value="UniProtKB-UniRule"/>
</dbReference>
<comment type="similarity">
    <text evidence="2 13">Belongs to the pyruvate kinase family.</text>
</comment>
<keyword evidence="8" id="KW-0067">ATP-binding</keyword>
<name>C4FJR3_9AQUI</name>
<dbReference type="InterPro" id="IPR040442">
    <property type="entry name" value="Pyrv_kinase-like_dom_sf"/>
</dbReference>
<dbReference type="InterPro" id="IPR036918">
    <property type="entry name" value="Pyrv_Knase_C_sf"/>
</dbReference>
<evidence type="ECO:0000256" key="2">
    <source>
        <dbReference type="ARBA" id="ARBA00008663"/>
    </source>
</evidence>
<dbReference type="EC" id="2.7.1.40" evidence="3 12"/>
<dbReference type="EMBL" id="ABZS01000064">
    <property type="protein sequence ID" value="EEP60684.1"/>
    <property type="molecule type" value="Genomic_DNA"/>
</dbReference>
<evidence type="ECO:0000256" key="11">
    <source>
        <dbReference type="ARBA" id="ARBA00023317"/>
    </source>
</evidence>
<evidence type="ECO:0000259" key="14">
    <source>
        <dbReference type="Pfam" id="PF00224"/>
    </source>
</evidence>
<keyword evidence="17" id="KW-1185">Reference proteome</keyword>
<keyword evidence="5" id="KW-0479">Metal-binding</keyword>
<evidence type="ECO:0000256" key="9">
    <source>
        <dbReference type="ARBA" id="ARBA00022842"/>
    </source>
</evidence>
<dbReference type="InterPro" id="IPR015795">
    <property type="entry name" value="Pyrv_Knase_C"/>
</dbReference>
<dbReference type="PRINTS" id="PR01050">
    <property type="entry name" value="PYRUVTKNASE"/>
</dbReference>
<dbReference type="Proteomes" id="UP000005540">
    <property type="component" value="Unassembled WGS sequence"/>
</dbReference>
<dbReference type="InterPro" id="IPR015793">
    <property type="entry name" value="Pyrv_Knase_brl"/>
</dbReference>
<evidence type="ECO:0000256" key="8">
    <source>
        <dbReference type="ARBA" id="ARBA00022840"/>
    </source>
</evidence>
<comment type="pathway">
    <text evidence="1 13">Carbohydrate degradation; glycolysis; pyruvate from D-glyceraldehyde 3-phosphate: step 5/5.</text>
</comment>
<dbReference type="PANTHER" id="PTHR11817">
    <property type="entry name" value="PYRUVATE KINASE"/>
    <property type="match status" value="1"/>
</dbReference>
<dbReference type="InterPro" id="IPR001697">
    <property type="entry name" value="Pyr_Knase"/>
</dbReference>
<feature type="domain" description="Pyruvate kinase C-terminal" evidence="15">
    <location>
        <begin position="357"/>
        <end position="463"/>
    </location>
</feature>
<keyword evidence="11 16" id="KW-0670">Pyruvate</keyword>
<evidence type="ECO:0000313" key="16">
    <source>
        <dbReference type="EMBL" id="EEP60684.1"/>
    </source>
</evidence>
<evidence type="ECO:0000256" key="4">
    <source>
        <dbReference type="ARBA" id="ARBA00022679"/>
    </source>
</evidence>
<dbReference type="GO" id="GO:0030955">
    <property type="term" value="F:potassium ion binding"/>
    <property type="evidence" value="ECO:0007669"/>
    <property type="project" value="UniProtKB-UniRule"/>
</dbReference>
<evidence type="ECO:0000256" key="3">
    <source>
        <dbReference type="ARBA" id="ARBA00012142"/>
    </source>
</evidence>
<keyword evidence="9 13" id="KW-0460">Magnesium</keyword>
<evidence type="ECO:0000256" key="13">
    <source>
        <dbReference type="RuleBase" id="RU000504"/>
    </source>
</evidence>
<proteinExistence type="inferred from homology"/>
<protein>
    <recommendedName>
        <fullName evidence="3 12">Pyruvate kinase</fullName>
        <ecNumber evidence="3 12">2.7.1.40</ecNumber>
    </recommendedName>
</protein>
<gene>
    <name evidence="16" type="primary">pyk</name>
    <name evidence="16" type="ORF">SULYE_0813</name>
</gene>
<dbReference type="InterPro" id="IPR015806">
    <property type="entry name" value="Pyrv_Knase_insert_dom_sf"/>
</dbReference>
<dbReference type="OrthoDB" id="9812123at2"/>
<dbReference type="InterPro" id="IPR015813">
    <property type="entry name" value="Pyrv/PenolPyrv_kinase-like_dom"/>
</dbReference>
<dbReference type="SUPFAM" id="SSF50800">
    <property type="entry name" value="PK beta-barrel domain-like"/>
    <property type="match status" value="1"/>
</dbReference>
<reference evidence="16 17" key="1">
    <citation type="submission" date="2009-04" db="EMBL/GenBank/DDBJ databases">
        <authorList>
            <person name="Reysenbach A.-L."/>
            <person name="Heidelberg J.F."/>
            <person name="Nelson W.C."/>
        </authorList>
    </citation>
    <scope>NUCLEOTIDE SEQUENCE [LARGE SCALE GENOMIC DNA]</scope>
    <source>
        <strain evidence="16 17">SS-5</strain>
    </source>
</reference>
<evidence type="ECO:0000256" key="12">
    <source>
        <dbReference type="NCBIfam" id="TIGR01064"/>
    </source>
</evidence>
<evidence type="ECO:0000259" key="15">
    <source>
        <dbReference type="Pfam" id="PF02887"/>
    </source>
</evidence>
<dbReference type="AlphaFoldDB" id="C4FJR3"/>
<comment type="caution">
    <text evidence="16">The sequence shown here is derived from an EMBL/GenBank/DDBJ whole genome shotgun (WGS) entry which is preliminary data.</text>
</comment>
<dbReference type="SUPFAM" id="SSF52935">
    <property type="entry name" value="PK C-terminal domain-like"/>
    <property type="match status" value="1"/>
</dbReference>
<accession>C4FJR3</accession>
<evidence type="ECO:0000256" key="5">
    <source>
        <dbReference type="ARBA" id="ARBA00022723"/>
    </source>
</evidence>
<organism evidence="16 17">
    <name type="scientific">Sulfurihydrogenibium yellowstonense SS-5</name>
    <dbReference type="NCBI Taxonomy" id="432331"/>
    <lineage>
        <taxon>Bacteria</taxon>
        <taxon>Pseudomonadati</taxon>
        <taxon>Aquificota</taxon>
        <taxon>Aquificia</taxon>
        <taxon>Aquificales</taxon>
        <taxon>Hydrogenothermaceae</taxon>
        <taxon>Sulfurihydrogenibium</taxon>
    </lineage>
</organism>